<dbReference type="SUPFAM" id="SSF141371">
    <property type="entry name" value="PilZ domain-like"/>
    <property type="match status" value="1"/>
</dbReference>
<evidence type="ECO:0000313" key="5">
    <source>
        <dbReference type="Proteomes" id="UP000188243"/>
    </source>
</evidence>
<dbReference type="InterPro" id="IPR009875">
    <property type="entry name" value="PilZ_domain"/>
</dbReference>
<evidence type="ECO:0000259" key="2">
    <source>
        <dbReference type="Pfam" id="PF07238"/>
    </source>
</evidence>
<feature type="domain" description="PilZ" evidence="2">
    <location>
        <begin position="3"/>
        <end position="100"/>
    </location>
</feature>
<dbReference type="GO" id="GO:0035438">
    <property type="term" value="F:cyclic-di-GMP binding"/>
    <property type="evidence" value="ECO:0007669"/>
    <property type="project" value="InterPro"/>
</dbReference>
<dbReference type="AlphaFoldDB" id="A0A1Q2GV46"/>
<dbReference type="Gene3D" id="2.40.10.220">
    <property type="entry name" value="predicted glycosyltransferase like domains"/>
    <property type="match status" value="1"/>
</dbReference>
<dbReference type="Pfam" id="PF07238">
    <property type="entry name" value="PilZ"/>
    <property type="match status" value="1"/>
</dbReference>
<dbReference type="InterPro" id="IPR027021">
    <property type="entry name" value="C-di-GMP_BP_PA4608"/>
</dbReference>
<dbReference type="KEGG" id="paln:B0W48_03770"/>
<dbReference type="KEGG" id="paln:B0W48_20445"/>
<keyword evidence="1" id="KW-0973">c-di-GMP</keyword>
<sequence>MQNRRQFSRVLFSTDAQVIFNDHQYPCKLLDISLHGALITRCDAFTSSTNTNAILCFTLPQSEIEIKMEVMVSHIKANHVGLKCHYIDIDSITHLKRLIELNLADDELLHRELAMLLHDTQQ</sequence>
<dbReference type="Proteomes" id="UP000188243">
    <property type="component" value="Chromosome"/>
</dbReference>
<evidence type="ECO:0000256" key="1">
    <source>
        <dbReference type="PIRNR" id="PIRNR028141"/>
    </source>
</evidence>
<evidence type="ECO:0000313" key="3">
    <source>
        <dbReference type="EMBL" id="AQP98993.1"/>
    </source>
</evidence>
<dbReference type="PIRSF" id="PIRSF028141">
    <property type="entry name" value="C-di-GMP_BP_PA4608"/>
    <property type="match status" value="1"/>
</dbReference>
<name>A0A1Q2GV46_9GAMM</name>
<comment type="subunit">
    <text evidence="1">Monomer in both c-di-GMP-bound and free forms.</text>
</comment>
<comment type="function">
    <text evidence="1">Binds the second messenger bis-(3'-5') cyclic dimeric guanosine monophosphate (c-di-GMP). Can bind two c-di-GMP molecules per monomer. May play a role in bacterial second-messenger regulated processes. Binding to c-di-GMP induces a conformational change of the C- and N-termini resulting in the exposure of a highly negative surface on one side of the protein to a possible effector protein.</text>
</comment>
<dbReference type="EMBL" id="CP019628">
    <property type="protein sequence ID" value="AQP98993.1"/>
    <property type="molecule type" value="Genomic_DNA"/>
</dbReference>
<proteinExistence type="predicted"/>
<dbReference type="STRING" id="247523.B0W48_03770"/>
<protein>
    <recommendedName>
        <fullName evidence="1">Cyclic diguanosine monophosphate-binding protein</fullName>
        <shortName evidence="1">c-di-GMP-binding protein</shortName>
    </recommendedName>
    <alternativeName>
        <fullName evidence="1">Pilz domain-containing protein</fullName>
    </alternativeName>
</protein>
<keyword evidence="1" id="KW-0547">Nucleotide-binding</keyword>
<dbReference type="RefSeq" id="WP_077535697.1">
    <property type="nucleotide sequence ID" value="NZ_CP019628.1"/>
</dbReference>
<dbReference type="EMBL" id="CP019628">
    <property type="protein sequence ID" value="AQQ01940.1"/>
    <property type="molecule type" value="Genomic_DNA"/>
</dbReference>
<reference evidence="3 5" key="1">
    <citation type="submission" date="2017-02" db="EMBL/GenBank/DDBJ databases">
        <title>Complete genome sequence of the cold-active Pseudoalteromonas aliena strain EH1 isolated from Arctic seawater.</title>
        <authorList>
            <person name="Kim E."/>
            <person name="Heo E."/>
            <person name="Kim H."/>
            <person name="Kim D."/>
        </authorList>
    </citation>
    <scope>NUCLEOTIDE SEQUENCE [LARGE SCALE GENOMIC DNA]</scope>
    <source>
        <strain evidence="3 5">EH1</strain>
    </source>
</reference>
<evidence type="ECO:0000313" key="4">
    <source>
        <dbReference type="EMBL" id="AQQ01940.1"/>
    </source>
</evidence>
<accession>A0A1Q2GV46</accession>
<gene>
    <name evidence="3" type="ORF">B0W48_03770</name>
    <name evidence="4" type="ORF">B0W48_20445</name>
</gene>
<organism evidence="3 5">
    <name type="scientific">Pseudoalteromonas aliena</name>
    <dbReference type="NCBI Taxonomy" id="247523"/>
    <lineage>
        <taxon>Bacteria</taxon>
        <taxon>Pseudomonadati</taxon>
        <taxon>Pseudomonadota</taxon>
        <taxon>Gammaproteobacteria</taxon>
        <taxon>Alteromonadales</taxon>
        <taxon>Pseudoalteromonadaceae</taxon>
        <taxon>Pseudoalteromonas</taxon>
    </lineage>
</organism>